<name>A0A1H5X241_9RHOB</name>
<accession>A0A1H5X241</accession>
<dbReference type="Gene3D" id="3.10.129.10">
    <property type="entry name" value="Hotdog Thioesterase"/>
    <property type="match status" value="1"/>
</dbReference>
<dbReference type="AlphaFoldDB" id="A0A1H5X241"/>
<dbReference type="Proteomes" id="UP000236742">
    <property type="component" value="Unassembled WGS sequence"/>
</dbReference>
<dbReference type="InterPro" id="IPR029069">
    <property type="entry name" value="HotDog_dom_sf"/>
</dbReference>
<reference evidence="1 2" key="1">
    <citation type="submission" date="2016-10" db="EMBL/GenBank/DDBJ databases">
        <authorList>
            <person name="de Groot N.N."/>
        </authorList>
    </citation>
    <scope>NUCLEOTIDE SEQUENCE [LARGE SCALE GENOMIC DNA]</scope>
    <source>
        <strain evidence="1 2">DSM 23413</strain>
    </source>
</reference>
<proteinExistence type="predicted"/>
<sequence length="156" mass="17333">MIGFMQDIRDSVGYEIGLSSWITITREMIEGFARLTGNAPLGEPPAQRNGPQVAQGQLILSLLPRMLLGELTRPGEDETPISYGFDRVRFVTPVTEGAQVRGRFALMRCEETAPGTTRLHWQVTVEIRGSRTPALVADWITMRLPRSELPRLLSAA</sequence>
<dbReference type="EMBL" id="FNVD01000009">
    <property type="protein sequence ID" value="SEG05430.1"/>
    <property type="molecule type" value="Genomic_DNA"/>
</dbReference>
<dbReference type="RefSeq" id="WP_104008369.1">
    <property type="nucleotide sequence ID" value="NZ_FNVD01000009.1"/>
</dbReference>
<dbReference type="PANTHER" id="PTHR42993:SF1">
    <property type="entry name" value="MAOC-LIKE DEHYDRATASE DOMAIN-CONTAINING PROTEIN"/>
    <property type="match status" value="1"/>
</dbReference>
<dbReference type="OrthoDB" id="9801735at2"/>
<evidence type="ECO:0000313" key="1">
    <source>
        <dbReference type="EMBL" id="SEG05430.1"/>
    </source>
</evidence>
<protein>
    <submittedName>
        <fullName evidence="1">Acyl dehydratase</fullName>
    </submittedName>
</protein>
<gene>
    <name evidence="1" type="ORF">SAMN05421751_109130</name>
</gene>
<dbReference type="SUPFAM" id="SSF54637">
    <property type="entry name" value="Thioesterase/thiol ester dehydrase-isomerase"/>
    <property type="match status" value="1"/>
</dbReference>
<organism evidence="1 2">
    <name type="scientific">Jhaorihella thermophila</name>
    <dbReference type="NCBI Taxonomy" id="488547"/>
    <lineage>
        <taxon>Bacteria</taxon>
        <taxon>Pseudomonadati</taxon>
        <taxon>Pseudomonadota</taxon>
        <taxon>Alphaproteobacteria</taxon>
        <taxon>Rhodobacterales</taxon>
        <taxon>Paracoccaceae</taxon>
        <taxon>Jhaorihella</taxon>
    </lineage>
</organism>
<evidence type="ECO:0000313" key="2">
    <source>
        <dbReference type="Proteomes" id="UP000236742"/>
    </source>
</evidence>
<dbReference type="PANTHER" id="PTHR42993">
    <property type="entry name" value="MAOC-LIKE DEHYDRATASE DOMAIN-CONTAINING PROTEIN"/>
    <property type="match status" value="1"/>
</dbReference>
<keyword evidence="2" id="KW-1185">Reference proteome</keyword>